<organism evidence="1 2">
    <name type="scientific">Mycena albidolilacea</name>
    <dbReference type="NCBI Taxonomy" id="1033008"/>
    <lineage>
        <taxon>Eukaryota</taxon>
        <taxon>Fungi</taxon>
        <taxon>Dikarya</taxon>
        <taxon>Basidiomycota</taxon>
        <taxon>Agaricomycotina</taxon>
        <taxon>Agaricomycetes</taxon>
        <taxon>Agaricomycetidae</taxon>
        <taxon>Agaricales</taxon>
        <taxon>Marasmiineae</taxon>
        <taxon>Mycenaceae</taxon>
        <taxon>Mycena</taxon>
    </lineage>
</organism>
<dbReference type="EMBL" id="JARIHO010000063">
    <property type="protein sequence ID" value="KAJ7315104.1"/>
    <property type="molecule type" value="Genomic_DNA"/>
</dbReference>
<gene>
    <name evidence="1" type="ORF">DFH08DRAFT_820706</name>
</gene>
<reference evidence="1" key="1">
    <citation type="submission" date="2023-03" db="EMBL/GenBank/DDBJ databases">
        <title>Massive genome expansion in bonnet fungi (Mycena s.s.) driven by repeated elements and novel gene families across ecological guilds.</title>
        <authorList>
            <consortium name="Lawrence Berkeley National Laboratory"/>
            <person name="Harder C.B."/>
            <person name="Miyauchi S."/>
            <person name="Viragh M."/>
            <person name="Kuo A."/>
            <person name="Thoen E."/>
            <person name="Andreopoulos B."/>
            <person name="Lu D."/>
            <person name="Skrede I."/>
            <person name="Drula E."/>
            <person name="Henrissat B."/>
            <person name="Morin E."/>
            <person name="Kohler A."/>
            <person name="Barry K."/>
            <person name="LaButti K."/>
            <person name="Morin E."/>
            <person name="Salamov A."/>
            <person name="Lipzen A."/>
            <person name="Mereny Z."/>
            <person name="Hegedus B."/>
            <person name="Baldrian P."/>
            <person name="Stursova M."/>
            <person name="Weitz H."/>
            <person name="Taylor A."/>
            <person name="Grigoriev I.V."/>
            <person name="Nagy L.G."/>
            <person name="Martin F."/>
            <person name="Kauserud H."/>
        </authorList>
    </citation>
    <scope>NUCLEOTIDE SEQUENCE</scope>
    <source>
        <strain evidence="1">CBHHK002</strain>
    </source>
</reference>
<accession>A0AAD6ZB77</accession>
<evidence type="ECO:0000313" key="1">
    <source>
        <dbReference type="EMBL" id="KAJ7315104.1"/>
    </source>
</evidence>
<protein>
    <submittedName>
        <fullName evidence="1">Uncharacterized protein</fullName>
    </submittedName>
</protein>
<comment type="caution">
    <text evidence="1">The sequence shown here is derived from an EMBL/GenBank/DDBJ whole genome shotgun (WGS) entry which is preliminary data.</text>
</comment>
<dbReference type="AlphaFoldDB" id="A0AAD6ZB77"/>
<sequence length="146" mass="16128">MNSNNGYKKSDWIGKQKARASAPPALRKIASLQTLEHYSDLVPSPYLPITKMLEFTLLLQNATATPLRPPQFFILEAPDSDDQALVLRVQRLPIPDSKTINKLLASYRRAWLEGAQSVFYSHFDLLGSCGRHRGSMGSLAGLSSVG</sequence>
<name>A0AAD6ZB77_9AGAR</name>
<dbReference type="Proteomes" id="UP001218218">
    <property type="component" value="Unassembled WGS sequence"/>
</dbReference>
<keyword evidence="2" id="KW-1185">Reference proteome</keyword>
<proteinExistence type="predicted"/>
<evidence type="ECO:0000313" key="2">
    <source>
        <dbReference type="Proteomes" id="UP001218218"/>
    </source>
</evidence>